<evidence type="ECO:0000256" key="8">
    <source>
        <dbReference type="ARBA" id="ARBA00024195"/>
    </source>
</evidence>
<keyword evidence="5" id="KW-0378">Hydrolase</keyword>
<evidence type="ECO:0000256" key="4">
    <source>
        <dbReference type="ARBA" id="ARBA00022729"/>
    </source>
</evidence>
<keyword evidence="6" id="KW-1015">Disulfide bond</keyword>
<sequence>MAAGPDYFYPSLWSLCPPGMLIYEVCSEPWWSTELDVTHRHWPWEVSLQTENEHVCGGALIAPVWVVTAAHCIQSTKEYSVVLGTSQLQPLNPRRIFSVPVRDIIMHPKYWGRTFFMGDIALLRLHVPVTFSKYVQPVCLPEPTFNLKVGTQCWVTGWGQAKQHFTGNSTLSPELQEAEVFVMDNQRCDKIYRKQSLLPRVAHLILGNMICATNYGQNLCNGDSGGPLVCEVEGRWILAGVLSWEKACAKAENPGVFSRITKYAQWIKKQMNSDVLSAPSCTSSWLLFPTWLLLPTLPFVFCICWMASMEGDHEHMSEQTDHGIDPWFLACSQTNVSCKVVQVKLGEVGKWPWQVSILFLGMHICSGSLIHRQWVLTAAHCLLRSKDPTQYSVKVGVQHLPDDSTQLLVTHIMIHENFTDLVSQDIALLKLKDPISWSPLVQPILLPSTRSKPTVGSTCWVIGWRKPGTKGASRNHYRLQEVATRIIDSRICSQQYKFLLSKGQKKFIGDDMLCASSNVGLDMCQDISGSSLVCPVNKTWILMGVVSGSSGCGGRHHLPSIYTSTSHFSPWIQKQVTHLKFSSRACPTFLSQLLLAGHILLFSLAPLWLLAHQTPPRSHPPDSCLGAGRAPIALSNTASVNPGELCTPGATCVPRATTCALGKPRAVHQAPTSQTPLPTPRPTFMPSCGSSFEPDPTLRDAAAMARRAPWMVSVQANDIHVCAGSLIASCWVLAVAHCVNRQNVNYTVRVGSPWIDQETPSGADIPVLQVIVNPGYRPQCFWSWIGQANNIGLLKLQHKLNYSKYVWPICLPDLYYELEAGCRCTVMGWGLSRADGEWPQFRTIQEKEVTILDNKECDEFYHSFSTISSLVWIITSQMVCATDPSREQFCYEVTGEPLICSSEGTSYLVGLVSWGAGCRMSEAPPIFLRVSPYQPWIWAQLSGQPLGLRTPSQALLLALPLPLSLLVAL</sequence>
<dbReference type="SUPFAM" id="SSF50494">
    <property type="entry name" value="Trypsin-like serine proteases"/>
    <property type="match status" value="3"/>
</dbReference>
<dbReference type="FunFam" id="2.40.10.10:FF:000024">
    <property type="entry name" value="Serine protease 53"/>
    <property type="match status" value="1"/>
</dbReference>
<evidence type="ECO:0000256" key="7">
    <source>
        <dbReference type="ARBA" id="ARBA00023180"/>
    </source>
</evidence>
<evidence type="ECO:0000256" key="5">
    <source>
        <dbReference type="ARBA" id="ARBA00022801"/>
    </source>
</evidence>
<evidence type="ECO:0000256" key="1">
    <source>
        <dbReference type="ARBA" id="ARBA00004613"/>
    </source>
</evidence>
<dbReference type="Gene3D" id="2.40.10.10">
    <property type="entry name" value="Trypsin-like serine proteases"/>
    <property type="match status" value="5"/>
</dbReference>
<dbReference type="EMBL" id="KN122104">
    <property type="protein sequence ID" value="KFO33249.1"/>
    <property type="molecule type" value="Genomic_DNA"/>
</dbReference>
<dbReference type="SMART" id="SM00020">
    <property type="entry name" value="Tryp_SPc"/>
    <property type="match status" value="3"/>
</dbReference>
<protein>
    <submittedName>
        <fullName evidence="10">Serine protease 45</fullName>
    </submittedName>
</protein>
<organism evidence="10 11">
    <name type="scientific">Fukomys damarensis</name>
    <name type="common">Damaraland mole rat</name>
    <name type="synonym">Cryptomys damarensis</name>
    <dbReference type="NCBI Taxonomy" id="885580"/>
    <lineage>
        <taxon>Eukaryota</taxon>
        <taxon>Metazoa</taxon>
        <taxon>Chordata</taxon>
        <taxon>Craniata</taxon>
        <taxon>Vertebrata</taxon>
        <taxon>Euteleostomi</taxon>
        <taxon>Mammalia</taxon>
        <taxon>Eutheria</taxon>
        <taxon>Euarchontoglires</taxon>
        <taxon>Glires</taxon>
        <taxon>Rodentia</taxon>
        <taxon>Hystricomorpha</taxon>
        <taxon>Bathyergidae</taxon>
        <taxon>Fukomys</taxon>
    </lineage>
</organism>
<keyword evidence="2" id="KW-0964">Secreted</keyword>
<dbReference type="InterPro" id="IPR018114">
    <property type="entry name" value="TRYPSIN_HIS"/>
</dbReference>
<keyword evidence="11" id="KW-1185">Reference proteome</keyword>
<dbReference type="FunFam" id="2.40.10.10:FF:000122">
    <property type="entry name" value="Chymotrypsin-like elastase family member 1"/>
    <property type="match status" value="1"/>
</dbReference>
<comment type="similarity">
    <text evidence="8">Belongs to the peptidase S1 family. CLIP subfamily.</text>
</comment>
<gene>
    <name evidence="10" type="ORF">H920_05437</name>
</gene>
<dbReference type="FunFam" id="2.40.10.10:FF:000105">
    <property type="entry name" value="Inactive serine protease 45"/>
    <property type="match status" value="1"/>
</dbReference>
<dbReference type="InterPro" id="IPR043504">
    <property type="entry name" value="Peptidase_S1_PA_chymotrypsin"/>
</dbReference>
<feature type="domain" description="Peptidase S1" evidence="9">
    <location>
        <begin position="343"/>
        <end position="577"/>
    </location>
</feature>
<name>A0A091DMA8_FUKDA</name>
<dbReference type="FunFam" id="2.40.10.10:FF:000106">
    <property type="entry name" value="Probable threonine protease PRSS50"/>
    <property type="match status" value="1"/>
</dbReference>
<accession>A0A091DMA8</accession>
<dbReference type="PROSITE" id="PS50240">
    <property type="entry name" value="TRYPSIN_DOM"/>
    <property type="match status" value="3"/>
</dbReference>
<comment type="subcellular location">
    <subcellularLocation>
        <location evidence="1">Secreted</location>
    </subcellularLocation>
</comment>
<dbReference type="AlphaFoldDB" id="A0A091DMA8"/>
<keyword evidence="4" id="KW-0732">Signal</keyword>
<reference evidence="10 11" key="1">
    <citation type="submission" date="2013-11" db="EMBL/GenBank/DDBJ databases">
        <title>The Damaraland mole rat (Fukomys damarensis) genome and evolution of African mole rats.</title>
        <authorList>
            <person name="Gladyshev V.N."/>
            <person name="Fang X."/>
        </authorList>
    </citation>
    <scope>NUCLEOTIDE SEQUENCE [LARGE SCALE GENOMIC DNA]</scope>
    <source>
        <tissue evidence="10">Liver</tissue>
    </source>
</reference>
<dbReference type="InterPro" id="IPR051487">
    <property type="entry name" value="Ser/Thr_Proteases_Immune/Dev"/>
</dbReference>
<dbReference type="InterPro" id="IPR009003">
    <property type="entry name" value="Peptidase_S1_PA"/>
</dbReference>
<dbReference type="STRING" id="885580.ENSFDAP00000022415"/>
<dbReference type="InterPro" id="IPR001314">
    <property type="entry name" value="Peptidase_S1A"/>
</dbReference>
<keyword evidence="3 10" id="KW-0645">Protease</keyword>
<proteinExistence type="inferred from homology"/>
<dbReference type="eggNOG" id="KOG3627">
    <property type="taxonomic scope" value="Eukaryota"/>
</dbReference>
<dbReference type="PROSITE" id="PS00134">
    <property type="entry name" value="TRYPSIN_HIS"/>
    <property type="match status" value="2"/>
</dbReference>
<evidence type="ECO:0000256" key="6">
    <source>
        <dbReference type="ARBA" id="ARBA00023157"/>
    </source>
</evidence>
<feature type="domain" description="Peptidase S1" evidence="9">
    <location>
        <begin position="1"/>
        <end position="272"/>
    </location>
</feature>
<feature type="domain" description="Peptidase S1" evidence="9">
    <location>
        <begin position="687"/>
        <end position="942"/>
    </location>
</feature>
<dbReference type="PRINTS" id="PR00722">
    <property type="entry name" value="CHYMOTRYPSIN"/>
</dbReference>
<evidence type="ECO:0000256" key="2">
    <source>
        <dbReference type="ARBA" id="ARBA00022525"/>
    </source>
</evidence>
<evidence type="ECO:0000313" key="11">
    <source>
        <dbReference type="Proteomes" id="UP000028990"/>
    </source>
</evidence>
<keyword evidence="7" id="KW-0325">Glycoprotein</keyword>
<dbReference type="PANTHER" id="PTHR24256">
    <property type="entry name" value="TRYPTASE-RELATED"/>
    <property type="match status" value="1"/>
</dbReference>
<evidence type="ECO:0000259" key="9">
    <source>
        <dbReference type="PROSITE" id="PS50240"/>
    </source>
</evidence>
<dbReference type="Pfam" id="PF00089">
    <property type="entry name" value="Trypsin"/>
    <property type="match status" value="3"/>
</dbReference>
<dbReference type="CDD" id="cd00190">
    <property type="entry name" value="Tryp_SPc"/>
    <property type="match status" value="3"/>
</dbReference>
<dbReference type="GO" id="GO:0006508">
    <property type="term" value="P:proteolysis"/>
    <property type="evidence" value="ECO:0007669"/>
    <property type="project" value="UniProtKB-KW"/>
</dbReference>
<dbReference type="GO" id="GO:0004252">
    <property type="term" value="F:serine-type endopeptidase activity"/>
    <property type="evidence" value="ECO:0007669"/>
    <property type="project" value="InterPro"/>
</dbReference>
<dbReference type="GO" id="GO:0005576">
    <property type="term" value="C:extracellular region"/>
    <property type="evidence" value="ECO:0007669"/>
    <property type="project" value="UniProtKB-SubCell"/>
</dbReference>
<evidence type="ECO:0000256" key="3">
    <source>
        <dbReference type="ARBA" id="ARBA00022670"/>
    </source>
</evidence>
<dbReference type="Proteomes" id="UP000028990">
    <property type="component" value="Unassembled WGS sequence"/>
</dbReference>
<evidence type="ECO:0000313" key="10">
    <source>
        <dbReference type="EMBL" id="KFO33249.1"/>
    </source>
</evidence>
<dbReference type="InterPro" id="IPR001254">
    <property type="entry name" value="Trypsin_dom"/>
</dbReference>